<proteinExistence type="predicted"/>
<evidence type="ECO:0000313" key="2">
    <source>
        <dbReference type="Proteomes" id="UP000240883"/>
    </source>
</evidence>
<evidence type="ECO:0000313" key="1">
    <source>
        <dbReference type="EMBL" id="PSN69511.1"/>
    </source>
</evidence>
<protein>
    <submittedName>
        <fullName evidence="1">Uncharacterized protein</fullName>
    </submittedName>
</protein>
<name>A0A2T2NVP1_CORCC</name>
<dbReference type="AlphaFoldDB" id="A0A2T2NVP1"/>
<dbReference type="EMBL" id="KZ678133">
    <property type="protein sequence ID" value="PSN69511.1"/>
    <property type="molecule type" value="Genomic_DNA"/>
</dbReference>
<keyword evidence="2" id="KW-1185">Reference proteome</keyword>
<accession>A0A2T2NVP1</accession>
<dbReference type="Proteomes" id="UP000240883">
    <property type="component" value="Unassembled WGS sequence"/>
</dbReference>
<sequence length="396" mass="47028">MNQTILEFLAPRIMSAFKNNGICARIFKYLWDNNVELKRCETEVHRLTYKIDPVQEPSTPANHLQTYTWKKHGETFNWKWLDPNVVGLDMAREIAVSHYKAAQARWDFLSLTSHEGESLEKGYEDSSRFSKAKSKHLRKLWAERSKYTRWRKIEVSKVKGLNQMHQFLTRDAFQLGVTAADVCTKLHVKIPVDDYQNLSYYVEGPPYTTGIVSQNTFASLLKIKNKDGFRLEIELLQSHARLNGLFEFWEAMWPVVRKLVEKKMKVTIWMVRRRKERYTKEEIAEMEQKQQLRWEARETKRQVNHRKYNKYRKPLPRLPAPPPVPTEYAVDTKWNLNWAFAAPKRDDWIYTVLSCFVKIMRMLIQTTYQFANDVIYRKIENCSILGCRYDIILQSS</sequence>
<organism evidence="1 2">
    <name type="scientific">Corynespora cassiicola Philippines</name>
    <dbReference type="NCBI Taxonomy" id="1448308"/>
    <lineage>
        <taxon>Eukaryota</taxon>
        <taxon>Fungi</taxon>
        <taxon>Dikarya</taxon>
        <taxon>Ascomycota</taxon>
        <taxon>Pezizomycotina</taxon>
        <taxon>Dothideomycetes</taxon>
        <taxon>Pleosporomycetidae</taxon>
        <taxon>Pleosporales</taxon>
        <taxon>Corynesporascaceae</taxon>
        <taxon>Corynespora</taxon>
    </lineage>
</organism>
<gene>
    <name evidence="1" type="ORF">BS50DRAFT_343407</name>
</gene>
<reference evidence="1 2" key="1">
    <citation type="journal article" date="2018" name="Front. Microbiol.">
        <title>Genome-Wide Analysis of Corynespora cassiicola Leaf Fall Disease Putative Effectors.</title>
        <authorList>
            <person name="Lopez D."/>
            <person name="Ribeiro S."/>
            <person name="Label P."/>
            <person name="Fumanal B."/>
            <person name="Venisse J.S."/>
            <person name="Kohler A."/>
            <person name="de Oliveira R.R."/>
            <person name="Labutti K."/>
            <person name="Lipzen A."/>
            <person name="Lail K."/>
            <person name="Bauer D."/>
            <person name="Ohm R.A."/>
            <person name="Barry K.W."/>
            <person name="Spatafora J."/>
            <person name="Grigoriev I.V."/>
            <person name="Martin F.M."/>
            <person name="Pujade-Renaud V."/>
        </authorList>
    </citation>
    <scope>NUCLEOTIDE SEQUENCE [LARGE SCALE GENOMIC DNA]</scope>
    <source>
        <strain evidence="1 2">Philippines</strain>
    </source>
</reference>